<dbReference type="SMART" id="SM00901">
    <property type="entry name" value="FRG"/>
    <property type="match status" value="1"/>
</dbReference>
<dbReference type="InterPro" id="IPR014966">
    <property type="entry name" value="FRG-dom"/>
</dbReference>
<accession>A0ABS5UZ19</accession>
<feature type="domain" description="FRG" evidence="1">
    <location>
        <begin position="31"/>
        <end position="151"/>
    </location>
</feature>
<gene>
    <name evidence="2" type="ORF">KJI95_02640</name>
</gene>
<organism evidence="2 3">
    <name type="scientific">Shewanella jiangmenensis</name>
    <dbReference type="NCBI Taxonomy" id="2837387"/>
    <lineage>
        <taxon>Bacteria</taxon>
        <taxon>Pseudomonadati</taxon>
        <taxon>Pseudomonadota</taxon>
        <taxon>Gammaproteobacteria</taxon>
        <taxon>Alteromonadales</taxon>
        <taxon>Shewanellaceae</taxon>
        <taxon>Shewanella</taxon>
    </lineage>
</organism>
<proteinExistence type="predicted"/>
<dbReference type="Pfam" id="PF08867">
    <property type="entry name" value="FRG"/>
    <property type="match status" value="1"/>
</dbReference>
<evidence type="ECO:0000313" key="3">
    <source>
        <dbReference type="Proteomes" id="UP001195903"/>
    </source>
</evidence>
<evidence type="ECO:0000313" key="2">
    <source>
        <dbReference type="EMBL" id="MBT1443421.1"/>
    </source>
</evidence>
<dbReference type="Proteomes" id="UP001195903">
    <property type="component" value="Unassembled WGS sequence"/>
</dbReference>
<keyword evidence="3" id="KW-1185">Reference proteome</keyword>
<evidence type="ECO:0000259" key="1">
    <source>
        <dbReference type="SMART" id="SM00901"/>
    </source>
</evidence>
<comment type="caution">
    <text evidence="2">The sequence shown here is derived from an EMBL/GenBank/DDBJ whole genome shotgun (WGS) entry which is preliminary data.</text>
</comment>
<name>A0ABS5UZ19_9GAMM</name>
<dbReference type="RefSeq" id="WP_214505607.1">
    <property type="nucleotide sequence ID" value="NZ_JAHEPS010000001.1"/>
</dbReference>
<reference evidence="2 3" key="1">
    <citation type="submission" date="2021-05" db="EMBL/GenBank/DDBJ databases">
        <title>Shewanella sp. JM162201.</title>
        <authorList>
            <person name="Xu S."/>
            <person name="Li A."/>
        </authorList>
    </citation>
    <scope>NUCLEOTIDE SEQUENCE [LARGE SCALE GENOMIC DNA]</scope>
    <source>
        <strain evidence="2 3">JM162201</strain>
    </source>
</reference>
<sequence>MQFPTFDFRQWYQTELTTIEQIEEAFFNKKVDGELFFRGMPNYDFVCISSFYRYFISCRVLNWSEVDVGFNSKVLLPEIDLDEYKRLSFQILDVFYDNLRKLGSQELSFETVAYLAQHYGLPTDLIDFSYDPKIALYFACCEMPEKDCSVYMFDIYSRVKEMMELYASGAIGYCKKPNGSLMEPSERADHARELCTKLSRNGLSTVTPVIELDKIKYGQRILNQKGAFIYHRDVVPMDQLMYTASTDPYYPGRRVYKIPNKLKPTILRRLESKFGINEVFVYPNADQNLDIIDTAVKMTKSKLEL</sequence>
<dbReference type="EMBL" id="JAHEPS010000001">
    <property type="protein sequence ID" value="MBT1443421.1"/>
    <property type="molecule type" value="Genomic_DNA"/>
</dbReference>
<protein>
    <submittedName>
        <fullName evidence="2">FRG domain-containing protein</fullName>
    </submittedName>
</protein>